<keyword evidence="1" id="KW-0732">Signal</keyword>
<gene>
    <name evidence="3" type="ORF">JMN32_03810</name>
</gene>
<keyword evidence="4" id="KW-1185">Reference proteome</keyword>
<dbReference type="NCBIfam" id="TIGR04183">
    <property type="entry name" value="Por_Secre_tail"/>
    <property type="match status" value="1"/>
</dbReference>
<name>A0A937FUY7_9BACT</name>
<feature type="domain" description="Secretion system C-terminal sorting" evidence="2">
    <location>
        <begin position="239"/>
        <end position="298"/>
    </location>
</feature>
<sequence length="307" mass="34217">MKYILIIFTLALSFGALAQAPDWQVNPADYEYSMTFTGIVSVDTVENINAGSQIAAWVGNELRGTSDPIYVSATGRYYYQLLVYANTSGEVVTFSFYNADNDQVIDLENTEAFISDKNTGSFSDPYIFRNWENTTFNSFSFVGFDAEATINASTQQITITLPENTNVTNLVAEYQFDHAISVQVDGTEQESGVTANNFTSQVKYDISTGTHIYTWTVKVSVENTAITGLSKKQEAQLIIYPNPASDALYVKNLDGTAEYEILDSFGKLVMNGKLTHYVNVQGLTPGIYFIKVNTAYHEVRMMKWVKN</sequence>
<dbReference type="Gene3D" id="2.60.40.2340">
    <property type="match status" value="1"/>
</dbReference>
<dbReference type="Pfam" id="PF18962">
    <property type="entry name" value="Por_Secre_tail"/>
    <property type="match status" value="1"/>
</dbReference>
<evidence type="ECO:0000313" key="3">
    <source>
        <dbReference type="EMBL" id="MBL6445417.1"/>
    </source>
</evidence>
<proteinExistence type="predicted"/>
<evidence type="ECO:0000256" key="1">
    <source>
        <dbReference type="SAM" id="SignalP"/>
    </source>
</evidence>
<dbReference type="AlphaFoldDB" id="A0A937FUY7"/>
<accession>A0A937FUY7</accession>
<dbReference type="Proteomes" id="UP000614216">
    <property type="component" value="Unassembled WGS sequence"/>
</dbReference>
<organism evidence="3 4">
    <name type="scientific">Fulvivirga marina</name>
    <dbReference type="NCBI Taxonomy" id="2494733"/>
    <lineage>
        <taxon>Bacteria</taxon>
        <taxon>Pseudomonadati</taxon>
        <taxon>Bacteroidota</taxon>
        <taxon>Cytophagia</taxon>
        <taxon>Cytophagales</taxon>
        <taxon>Fulvivirgaceae</taxon>
        <taxon>Fulvivirga</taxon>
    </lineage>
</organism>
<comment type="caution">
    <text evidence="3">The sequence shown here is derived from an EMBL/GenBank/DDBJ whole genome shotgun (WGS) entry which is preliminary data.</text>
</comment>
<dbReference type="RefSeq" id="WP_202854963.1">
    <property type="nucleotide sequence ID" value="NZ_JAEUGD010000014.1"/>
</dbReference>
<reference evidence="3" key="1">
    <citation type="submission" date="2021-01" db="EMBL/GenBank/DDBJ databases">
        <title>Fulvivirga kasyanovii gen. nov., sp nov., a novel member of the phylum Bacteroidetes isolated from seawater in a mussel farm.</title>
        <authorList>
            <person name="Zhao L.-H."/>
            <person name="Wang Z.-J."/>
        </authorList>
    </citation>
    <scope>NUCLEOTIDE SEQUENCE</scope>
    <source>
        <strain evidence="3">29W222</strain>
    </source>
</reference>
<feature type="chain" id="PRO_5037757611" evidence="1">
    <location>
        <begin position="19"/>
        <end position="307"/>
    </location>
</feature>
<evidence type="ECO:0000259" key="2">
    <source>
        <dbReference type="Pfam" id="PF18962"/>
    </source>
</evidence>
<dbReference type="InterPro" id="IPR026444">
    <property type="entry name" value="Secre_tail"/>
</dbReference>
<protein>
    <submittedName>
        <fullName evidence="3">T9SS type A sorting domain-containing protein</fullName>
    </submittedName>
</protein>
<evidence type="ECO:0000313" key="4">
    <source>
        <dbReference type="Proteomes" id="UP000614216"/>
    </source>
</evidence>
<dbReference type="EMBL" id="JAEUGD010000014">
    <property type="protein sequence ID" value="MBL6445417.1"/>
    <property type="molecule type" value="Genomic_DNA"/>
</dbReference>
<feature type="signal peptide" evidence="1">
    <location>
        <begin position="1"/>
        <end position="18"/>
    </location>
</feature>